<feature type="region of interest" description="Disordered" evidence="1">
    <location>
        <begin position="122"/>
        <end position="144"/>
    </location>
</feature>
<evidence type="ECO:0000313" key="2">
    <source>
        <dbReference type="EMBL" id="GAW95504.1"/>
    </source>
</evidence>
<accession>A0ABQ0MT01</accession>
<gene>
    <name evidence="2" type="ORF">MTCD1_01106</name>
</gene>
<name>A0ABQ0MT01_9GAMM</name>
<dbReference type="EMBL" id="BDQM01000006">
    <property type="protein sequence ID" value="GAW95504.1"/>
    <property type="molecule type" value="Genomic_DNA"/>
</dbReference>
<proteinExistence type="predicted"/>
<protein>
    <submittedName>
        <fullName evidence="2">Uncharacterized protein</fullName>
    </submittedName>
</protein>
<dbReference type="RefSeq" id="WP_231733109.1">
    <property type="nucleotide sequence ID" value="NZ_BDQM01000006.1"/>
</dbReference>
<evidence type="ECO:0000313" key="3">
    <source>
        <dbReference type="Proteomes" id="UP000197068"/>
    </source>
</evidence>
<keyword evidence="3" id="KW-1185">Reference proteome</keyword>
<evidence type="ECO:0000256" key="1">
    <source>
        <dbReference type="SAM" id="MobiDB-lite"/>
    </source>
</evidence>
<organism evidence="2 3">
    <name type="scientific">Colwellia marinimaniae</name>
    <dbReference type="NCBI Taxonomy" id="1513592"/>
    <lineage>
        <taxon>Bacteria</taxon>
        <taxon>Pseudomonadati</taxon>
        <taxon>Pseudomonadota</taxon>
        <taxon>Gammaproteobacteria</taxon>
        <taxon>Alteromonadales</taxon>
        <taxon>Colwelliaceae</taxon>
        <taxon>Colwellia</taxon>
    </lineage>
</organism>
<comment type="caution">
    <text evidence="2">The sequence shown here is derived from an EMBL/GenBank/DDBJ whole genome shotgun (WGS) entry which is preliminary data.</text>
</comment>
<sequence>MDNLLFTAPDGALPELSSTAYEFLSILNDRNKHARDHLCNELGGGFRAYLQQLTGEYYQHWLIHTEQGEFNGKKQTFYWLDERHFSCDWEQDKDARTIARKQYKDRSYYGTKNAVKRLEQARQEKADADKEYEQRIESKKPTQD</sequence>
<dbReference type="Proteomes" id="UP000197068">
    <property type="component" value="Unassembled WGS sequence"/>
</dbReference>
<reference evidence="2 3" key="1">
    <citation type="submission" date="2017-06" db="EMBL/GenBank/DDBJ databases">
        <title>Whole Genome Sequences of Colwellia marinimaniae MTCD1.</title>
        <authorList>
            <person name="Kusumoto H."/>
            <person name="Inoue M."/>
            <person name="Tanikawa K."/>
            <person name="Maeji H."/>
            <person name="Cameron J.H."/>
            <person name="Bartlett D.H."/>
        </authorList>
    </citation>
    <scope>NUCLEOTIDE SEQUENCE [LARGE SCALE GENOMIC DNA]</scope>
    <source>
        <strain evidence="2 3">MTCD1</strain>
    </source>
</reference>